<keyword evidence="7" id="KW-0539">Nucleus</keyword>
<keyword evidence="6" id="KW-0906">Nuclear pore complex</keyword>
<proteinExistence type="inferred from homology"/>
<name>A0ABP0EPC8_9ASCO</name>
<feature type="domain" description="Nucleoporin Nup188 N-terminal subdomain III" evidence="12">
    <location>
        <begin position="555"/>
        <end position="968"/>
    </location>
</feature>
<accession>A0ABP0EPC8</accession>
<dbReference type="InterPro" id="IPR048883">
    <property type="entry name" value="Nup188_N-subdom_III"/>
</dbReference>
<evidence type="ECO:0000313" key="14">
    <source>
        <dbReference type="Proteomes" id="UP001497600"/>
    </source>
</evidence>
<dbReference type="Pfam" id="PF18378">
    <property type="entry name" value="Nup188_C"/>
    <property type="match status" value="1"/>
</dbReference>
<keyword evidence="5" id="KW-0811">Translocation</keyword>
<dbReference type="PANTHER" id="PTHR31431">
    <property type="entry name" value="NUCLEOPORIN NUP188 HOMOLOG"/>
    <property type="match status" value="1"/>
</dbReference>
<evidence type="ECO:0000259" key="10">
    <source>
        <dbReference type="Pfam" id="PF10487"/>
    </source>
</evidence>
<gene>
    <name evidence="13" type="primary">NUP188</name>
    <name evidence="13" type="ORF">CAAN4_H11144</name>
</gene>
<feature type="domain" description="Nuclear pore protein Nup188 C-terminal" evidence="11">
    <location>
        <begin position="1278"/>
        <end position="1630"/>
    </location>
</feature>
<evidence type="ECO:0000256" key="9">
    <source>
        <dbReference type="ARBA" id="ARBA00040174"/>
    </source>
</evidence>
<protein>
    <recommendedName>
        <fullName evidence="9">Nucleoporin NUP188</fullName>
    </recommendedName>
</protein>
<evidence type="ECO:0000259" key="12">
    <source>
        <dbReference type="Pfam" id="PF21093"/>
    </source>
</evidence>
<reference evidence="13 14" key="1">
    <citation type="submission" date="2024-01" db="EMBL/GenBank/DDBJ databases">
        <authorList>
            <consortium name="Genoscope - CEA"/>
            <person name="William W."/>
        </authorList>
    </citation>
    <scope>NUCLEOTIDE SEQUENCE [LARGE SCALE GENOMIC DNA]</scope>
    <source>
        <strain evidence="13 14">29B2s-10</strain>
    </source>
</reference>
<evidence type="ECO:0000256" key="7">
    <source>
        <dbReference type="ARBA" id="ARBA00023242"/>
    </source>
</evidence>
<evidence type="ECO:0000313" key="13">
    <source>
        <dbReference type="EMBL" id="CAK7921187.1"/>
    </source>
</evidence>
<keyword evidence="14" id="KW-1185">Reference proteome</keyword>
<dbReference type="Gene3D" id="1.25.10.70">
    <property type="match status" value="1"/>
</dbReference>
<evidence type="ECO:0000256" key="6">
    <source>
        <dbReference type="ARBA" id="ARBA00023132"/>
    </source>
</evidence>
<evidence type="ECO:0000256" key="1">
    <source>
        <dbReference type="ARBA" id="ARBA00004567"/>
    </source>
</evidence>
<dbReference type="Pfam" id="PF21093">
    <property type="entry name" value="Nup188_N-subdom_III"/>
    <property type="match status" value="1"/>
</dbReference>
<dbReference type="InterPro" id="IPR018864">
    <property type="entry name" value="Nucleoporin_Nup188_N"/>
</dbReference>
<evidence type="ECO:0000256" key="8">
    <source>
        <dbReference type="ARBA" id="ARBA00038387"/>
    </source>
</evidence>
<feature type="domain" description="Nucleoporin Nup188 N-terminal" evidence="10">
    <location>
        <begin position="41"/>
        <end position="502"/>
    </location>
</feature>
<dbReference type="InterPro" id="IPR044840">
    <property type="entry name" value="Nup188"/>
</dbReference>
<evidence type="ECO:0000259" key="11">
    <source>
        <dbReference type="Pfam" id="PF18378"/>
    </source>
</evidence>
<dbReference type="PANTHER" id="PTHR31431:SF1">
    <property type="entry name" value="NUCLEOPORIN NUP188"/>
    <property type="match status" value="1"/>
</dbReference>
<keyword evidence="3" id="KW-0509">mRNA transport</keyword>
<keyword evidence="2" id="KW-0813">Transport</keyword>
<dbReference type="Proteomes" id="UP001497600">
    <property type="component" value="Chromosome H"/>
</dbReference>
<organism evidence="13 14">
    <name type="scientific">[Candida] anglica</name>
    <dbReference type="NCBI Taxonomy" id="148631"/>
    <lineage>
        <taxon>Eukaryota</taxon>
        <taxon>Fungi</taxon>
        <taxon>Dikarya</taxon>
        <taxon>Ascomycota</taxon>
        <taxon>Saccharomycotina</taxon>
        <taxon>Pichiomycetes</taxon>
        <taxon>Debaryomycetaceae</taxon>
        <taxon>Kurtzmaniella</taxon>
    </lineage>
</organism>
<evidence type="ECO:0000256" key="3">
    <source>
        <dbReference type="ARBA" id="ARBA00022816"/>
    </source>
</evidence>
<sequence length="1644" mass="186720">MVGSKQRAIVPLKPIEPSQLWTFENALSLLKTCKDQYILEALDEFLLNNKSVLLKPLPFTKKESVISSPSKEVKPVKDLSLRNVLYSDINTTNNSDAHKISDLVSLEFDEVLRTISQTCRRVPERRVWDTSKLKSKLPDDRERQLEEDRLVLYTSGILRDRRVVLKIVAELLSNKTNHGKSLTVQNLGKEIFLSKSYIERLINALQVLTESLSSGSYKTGLSDRLDQVIYNETVLIVTELMKVLVEILYSTNEHSKKTVQQWFIFMNSNNFILSLGPFIEHSEPFILMQALSTIISIILLDLDNNFGDNFSNTDNFMNDVSIFKNINDCITKKTNSNSVIMYSWSILLYRKSVIMSEYKTEPSIQQFNTSFASLDPLINILNSRCLELDVFQDLVTLNKHLAFDELHAAVLSTVIIAAMPLINMSTKNSCAIVSVLKEAPLSTVEKFFSNESAIEAIILARAKFPLSITPYLKLASINGNFALNEFRNLKSYMSLFQREEFTSISQIDDENTDLVKLTKLIDVYPPYENNKKLSLLLQEDTKAKVLPSAHENEVLVTFLYKYNGWAFLGRILQNVVKSFNNFETGKVEFIITLLELLTSVVRDNGNEEDTKEVLESMSLYIDDSDVLEVIFRLFEQNLHSRNIEVLVAVCNLLTELTPMLSHRIWPSLSKSALLSSDGKEGFAATIFGAIEMINGDYSFTISLIHLVSSLIENSISLDEEYNQRTKSILLTRWIDYLILIFESFAHCRFNNAYQKLEIGSLVLDIFSTILTVVYSVDENSNASDKVTKVFAESSTNILDSFLISGSEDSRISLPLLSMIESIGDNFSLYEARDLSGYWFDKWVRASLSFSSLIISIRSMLKRSPSTFEISIFSKLPNLVEVYSLHDDLRKPVLDLITTLTNADWGKSSTPSLLSHLGRDHSQVLLSSLIADLENSFDDYNMKISLYNFICAVMDGKQEGLSMLFISGRDVYGEVNKSENKKSESEKTTKKTQPLLSVLKKNLREMKYYPNYVSLHLADAISLAFNSWTIVRGNDDDIEFIDILISKFQQPQNAKATTSEEYIEKCYELKLLAKIAEILSLFVFTSNNETCNNKIIKLLSSEDFRYEFLRRFDTMGYNQTLSSDLERNFLETYSCDISKFSSSLVKRNYFDDSTVYNLSLMEKIYSKDISWPTIREQVKACNVNIQYVTAQIAVVKSHGALLTAFCKVFGSKLTSDWVFLASQLLFFDVLVDIPSEIFTQVYRERIELSFFMLYTMSINPEIKVDTENVLEVIRFTSQLLSSASVDFIHSLTMGGDGCYKSLLRILYLSINMIKEDTEMLVNNLSIFRNLFELVFARGTKNLLVELQNDVYLSCTDKKYTPTNLNLKFENLTLILSILKVFVELKAPASLQVDMASIVKSHGTIKSLLNLYSCSHLIKTNGELVFAKLSLMFIQELSVVDTIAQEFISSGLYVVLTGSIVSGPIQAGNLSVSNSPNTYSIWTNGLLPLVLTSFAKIGPEILPEICIFLRAFGKQVETCIQSWSKDSSSIQVSSAMIWETRHILEMYEMLKAANITEFLGDKNSELEITPETVDMVLLPGLDSEVKREDFIENISNLLKHPKFLSSRVIASSVDEQRLIENSGSSYSQFVKSLIDEIRELKEYFRQ</sequence>
<comment type="similarity">
    <text evidence="8">Belongs to the Nup188 family.</text>
</comment>
<evidence type="ECO:0000256" key="2">
    <source>
        <dbReference type="ARBA" id="ARBA00022448"/>
    </source>
</evidence>
<dbReference type="Pfam" id="PF10487">
    <property type="entry name" value="Nup188_N"/>
    <property type="match status" value="1"/>
</dbReference>
<dbReference type="InterPro" id="IPR041634">
    <property type="entry name" value="Nup188_C"/>
</dbReference>
<evidence type="ECO:0000256" key="5">
    <source>
        <dbReference type="ARBA" id="ARBA00023010"/>
    </source>
</evidence>
<keyword evidence="4" id="KW-0653">Protein transport</keyword>
<comment type="subcellular location">
    <subcellularLocation>
        <location evidence="1">Nucleus</location>
        <location evidence="1">Nuclear pore complex</location>
    </subcellularLocation>
</comment>
<dbReference type="EMBL" id="OZ004260">
    <property type="protein sequence ID" value="CAK7921187.1"/>
    <property type="molecule type" value="Genomic_DNA"/>
</dbReference>
<evidence type="ECO:0000256" key="4">
    <source>
        <dbReference type="ARBA" id="ARBA00022927"/>
    </source>
</evidence>